<dbReference type="EMBL" id="CP019323">
    <property type="protein sequence ID" value="APX71138.1"/>
    <property type="molecule type" value="Genomic_DNA"/>
</dbReference>
<feature type="domain" description="Enoyl reductase (ER)" evidence="2">
    <location>
        <begin position="12"/>
        <end position="324"/>
    </location>
</feature>
<dbReference type="InterPro" id="IPR020843">
    <property type="entry name" value="ER"/>
</dbReference>
<evidence type="ECO:0000259" key="2">
    <source>
        <dbReference type="SMART" id="SM00829"/>
    </source>
</evidence>
<dbReference type="Gene3D" id="3.90.180.10">
    <property type="entry name" value="Medium-chain alcohol dehydrogenases, catalytic domain"/>
    <property type="match status" value="1"/>
</dbReference>
<evidence type="ECO:0000256" key="1">
    <source>
        <dbReference type="ARBA" id="ARBA00022857"/>
    </source>
</evidence>
<dbReference type="PANTHER" id="PTHR44154">
    <property type="entry name" value="QUINONE OXIDOREDUCTASE"/>
    <property type="match status" value="1"/>
</dbReference>
<protein>
    <submittedName>
        <fullName evidence="3">Alcohol dehydrogenase</fullName>
    </submittedName>
</protein>
<dbReference type="Pfam" id="PF00107">
    <property type="entry name" value="ADH_zinc_N"/>
    <property type="match status" value="1"/>
</dbReference>
<dbReference type="AlphaFoldDB" id="A0A1P8PZT2"/>
<name>A0A1P8PZT2_9LACO</name>
<dbReference type="RefSeq" id="WP_076613649.1">
    <property type="nucleotide sequence ID" value="NZ_CP019323.1"/>
</dbReference>
<dbReference type="PANTHER" id="PTHR44154:SF1">
    <property type="entry name" value="QUINONE OXIDOREDUCTASE"/>
    <property type="match status" value="1"/>
</dbReference>
<dbReference type="Pfam" id="PF08240">
    <property type="entry name" value="ADH_N"/>
    <property type="match status" value="1"/>
</dbReference>
<evidence type="ECO:0000313" key="3">
    <source>
        <dbReference type="EMBL" id="APX71138.1"/>
    </source>
</evidence>
<keyword evidence="1" id="KW-0521">NADP</keyword>
<dbReference type="Proteomes" id="UP000187499">
    <property type="component" value="Chromosome"/>
</dbReference>
<dbReference type="Gene3D" id="3.40.50.720">
    <property type="entry name" value="NAD(P)-binding Rossmann-like Domain"/>
    <property type="match status" value="1"/>
</dbReference>
<dbReference type="SMART" id="SM00829">
    <property type="entry name" value="PKS_ER"/>
    <property type="match status" value="1"/>
</dbReference>
<keyword evidence="4" id="KW-1185">Reference proteome</keyword>
<dbReference type="SUPFAM" id="SSF50129">
    <property type="entry name" value="GroES-like"/>
    <property type="match status" value="1"/>
</dbReference>
<dbReference type="STRING" id="1847728.BTM29_00600"/>
<dbReference type="SUPFAM" id="SSF51735">
    <property type="entry name" value="NAD(P)-binding Rossmann-fold domains"/>
    <property type="match status" value="1"/>
</dbReference>
<dbReference type="InterPro" id="IPR036291">
    <property type="entry name" value="NAD(P)-bd_dom_sf"/>
</dbReference>
<sequence length="326" mass="35655">MKALVLNSKNDKNIANIKLTQLSKPIINDNEILIKVHALGLNPVDYKLIEEHSPSWSYPHILGLDVAGEIVQLGTKNPRNFKLGDRVFFHNDLTNQGCYAEYAKAKYNVVANIPDNVSYEEAASVLCSGLTAYSAIYRKASLIGKKNILIHAGAGGVGTIAIQLAKIAGLKVITTVSEHKKDIVKKLGADYIIDYHNEDIDKKISEITNNNGVDIIINDIDNGNSDLPRLAYNGALICILDTPNISTYNLSSKGQSIMGLNLGGVHQSNYINQLDDLAVMAEELVKLISEKRLDPIISEKISFEDIPLGLEKISEHKTIGKIVATI</sequence>
<dbReference type="OrthoDB" id="9792162at2"/>
<dbReference type="InterPro" id="IPR051603">
    <property type="entry name" value="Zinc-ADH_QOR/CCCR"/>
</dbReference>
<proteinExistence type="predicted"/>
<dbReference type="InterPro" id="IPR011032">
    <property type="entry name" value="GroES-like_sf"/>
</dbReference>
<reference evidence="4" key="1">
    <citation type="submission" date="2016-12" db="EMBL/GenBank/DDBJ databases">
        <authorList>
            <person name="Jung M.Y."/>
            <person name="Lee S.H."/>
        </authorList>
    </citation>
    <scope>NUCLEOTIDE SEQUENCE [LARGE SCALE GENOMIC DNA]</scope>
    <source>
        <strain evidence="4">WiKim39</strain>
    </source>
</reference>
<dbReference type="InterPro" id="IPR013154">
    <property type="entry name" value="ADH-like_N"/>
</dbReference>
<dbReference type="CDD" id="cd08271">
    <property type="entry name" value="MDR5"/>
    <property type="match status" value="1"/>
</dbReference>
<evidence type="ECO:0000313" key="4">
    <source>
        <dbReference type="Proteomes" id="UP000187499"/>
    </source>
</evidence>
<organism evidence="3 4">
    <name type="scientific">Companilactobacillus allii</name>
    <dbReference type="NCBI Taxonomy" id="1847728"/>
    <lineage>
        <taxon>Bacteria</taxon>
        <taxon>Bacillati</taxon>
        <taxon>Bacillota</taxon>
        <taxon>Bacilli</taxon>
        <taxon>Lactobacillales</taxon>
        <taxon>Lactobacillaceae</taxon>
        <taxon>Companilactobacillus</taxon>
    </lineage>
</organism>
<dbReference type="KEGG" id="lalw:BTM29_00600"/>
<accession>A0A1P8PZT2</accession>
<dbReference type="GO" id="GO:0016491">
    <property type="term" value="F:oxidoreductase activity"/>
    <property type="evidence" value="ECO:0007669"/>
    <property type="project" value="InterPro"/>
</dbReference>
<gene>
    <name evidence="3" type="ORF">BTM29_00600</name>
</gene>
<dbReference type="InterPro" id="IPR013149">
    <property type="entry name" value="ADH-like_C"/>
</dbReference>